<gene>
    <name evidence="5" type="ORF">IAB89_05290</name>
</gene>
<dbReference type="Gene3D" id="3.40.1080.10">
    <property type="entry name" value="Glutaconate Coenzyme A-transferase"/>
    <property type="match status" value="1"/>
</dbReference>
<name>A0A9D1AMR2_9FIRM</name>
<evidence type="ECO:0000259" key="4">
    <source>
        <dbReference type="Pfam" id="PF13336"/>
    </source>
</evidence>
<comment type="catalytic activity">
    <reaction evidence="2">
        <text>butanoate + acetyl-CoA = butanoyl-CoA + acetate</text>
        <dbReference type="Rhea" id="RHEA:30071"/>
        <dbReference type="ChEBI" id="CHEBI:17968"/>
        <dbReference type="ChEBI" id="CHEBI:30089"/>
        <dbReference type="ChEBI" id="CHEBI:57288"/>
        <dbReference type="ChEBI" id="CHEBI:57371"/>
    </reaction>
</comment>
<dbReference type="SUPFAM" id="SSF100950">
    <property type="entry name" value="NagB/RpiA/CoA transferase-like"/>
    <property type="match status" value="2"/>
</dbReference>
<dbReference type="InterPro" id="IPR046433">
    <property type="entry name" value="ActCoA_hydro"/>
</dbReference>
<organism evidence="5 6">
    <name type="scientific">Candidatus Caccousia avicola</name>
    <dbReference type="NCBI Taxonomy" id="2840721"/>
    <lineage>
        <taxon>Bacteria</taxon>
        <taxon>Bacillati</taxon>
        <taxon>Bacillota</taxon>
        <taxon>Clostridia</taxon>
        <taxon>Eubacteriales</taxon>
        <taxon>Oscillospiraceae</taxon>
        <taxon>Oscillospiraceae incertae sedis</taxon>
        <taxon>Candidatus Caccousia</taxon>
    </lineage>
</organism>
<feature type="active site" description="5-glutamyl coenzyme A thioester intermediate" evidence="2">
    <location>
        <position position="245"/>
    </location>
</feature>
<dbReference type="NCBIfam" id="TIGR03948">
    <property type="entry name" value="butyr_acet_CoA"/>
    <property type="match status" value="1"/>
</dbReference>
<proteinExistence type="inferred from homology"/>
<evidence type="ECO:0000313" key="6">
    <source>
        <dbReference type="Proteomes" id="UP000824242"/>
    </source>
</evidence>
<protein>
    <recommendedName>
        <fullName evidence="2">Butyryl-CoA:acetate CoA-transferase</fullName>
        <shortName evidence="2">Butyryl-CoA CoA-transferase</shortName>
        <ecNumber evidence="2">2.8.3.-</ecNumber>
    </recommendedName>
</protein>
<feature type="domain" description="Acetyl-CoA hydrolase/transferase N-terminal" evidence="3">
    <location>
        <begin position="5"/>
        <end position="187"/>
    </location>
</feature>
<dbReference type="Pfam" id="PF02550">
    <property type="entry name" value="AcetylCoA_hydro"/>
    <property type="match status" value="1"/>
</dbReference>
<dbReference type="GO" id="GO:0006084">
    <property type="term" value="P:acetyl-CoA metabolic process"/>
    <property type="evidence" value="ECO:0007669"/>
    <property type="project" value="UniProtKB-UniRule"/>
</dbReference>
<comment type="function">
    <text evidence="2">Coenzyme A-transferase that converts butyryl-CoA to butyrate.</text>
</comment>
<dbReference type="Gene3D" id="3.40.1080.20">
    <property type="entry name" value="Acetyl-CoA hydrolase/transferase C-terminal domain"/>
    <property type="match status" value="1"/>
</dbReference>
<dbReference type="EC" id="2.8.3.-" evidence="2"/>
<dbReference type="EMBL" id="DVGZ01000052">
    <property type="protein sequence ID" value="HIR47058.1"/>
    <property type="molecule type" value="Genomic_DNA"/>
</dbReference>
<feature type="binding site" evidence="2">
    <location>
        <position position="343"/>
    </location>
    <ligand>
        <name>CoA</name>
        <dbReference type="ChEBI" id="CHEBI:57287"/>
    </ligand>
</feature>
<keyword evidence="1 2" id="KW-0808">Transferase</keyword>
<dbReference type="InterPro" id="IPR026888">
    <property type="entry name" value="AcetylCoA_hyd_C"/>
</dbReference>
<reference evidence="5" key="1">
    <citation type="submission" date="2020-10" db="EMBL/GenBank/DDBJ databases">
        <authorList>
            <person name="Gilroy R."/>
        </authorList>
    </citation>
    <scope>NUCLEOTIDE SEQUENCE</scope>
    <source>
        <strain evidence="5">ChiSxjej1B13-7958</strain>
    </source>
</reference>
<reference evidence="5" key="2">
    <citation type="journal article" date="2021" name="PeerJ">
        <title>Extensive microbial diversity within the chicken gut microbiome revealed by metagenomics and culture.</title>
        <authorList>
            <person name="Gilroy R."/>
            <person name="Ravi A."/>
            <person name="Getino M."/>
            <person name="Pursley I."/>
            <person name="Horton D.L."/>
            <person name="Alikhan N.F."/>
            <person name="Baker D."/>
            <person name="Gharbi K."/>
            <person name="Hall N."/>
            <person name="Watson M."/>
            <person name="Adriaenssens E.M."/>
            <person name="Foster-Nyarko E."/>
            <person name="Jarju S."/>
            <person name="Secka A."/>
            <person name="Antonio M."/>
            <person name="Oren A."/>
            <person name="Chaudhuri R.R."/>
            <person name="La Ragione R."/>
            <person name="Hildebrand F."/>
            <person name="Pallen M.J."/>
        </authorList>
    </citation>
    <scope>NUCLEOTIDE SEQUENCE</scope>
    <source>
        <strain evidence="5">ChiSxjej1B13-7958</strain>
    </source>
</reference>
<dbReference type="InterPro" id="IPR038460">
    <property type="entry name" value="AcetylCoA_hyd_C_sf"/>
</dbReference>
<feature type="domain" description="Acetyl-CoA hydrolase/transferase C-terminal" evidence="4">
    <location>
        <begin position="279"/>
        <end position="435"/>
    </location>
</feature>
<dbReference type="GO" id="GO:0008775">
    <property type="term" value="F:acetate CoA-transferase activity"/>
    <property type="evidence" value="ECO:0007669"/>
    <property type="project" value="InterPro"/>
</dbReference>
<dbReference type="GO" id="GO:0046358">
    <property type="term" value="P:butyrate biosynthetic process"/>
    <property type="evidence" value="ECO:0007669"/>
    <property type="project" value="UniProtKB-UniRule"/>
</dbReference>
<dbReference type="InterPro" id="IPR003702">
    <property type="entry name" value="ActCoA_hydro_N"/>
</dbReference>
<evidence type="ECO:0000259" key="3">
    <source>
        <dbReference type="Pfam" id="PF02550"/>
    </source>
</evidence>
<dbReference type="AlphaFoldDB" id="A0A9D1AMR2"/>
<dbReference type="PANTHER" id="PTHR21432">
    <property type="entry name" value="ACETYL-COA HYDROLASE-RELATED"/>
    <property type="match status" value="1"/>
</dbReference>
<dbReference type="HAMAP" id="MF_03228">
    <property type="entry name" value="But_CoA_trans"/>
    <property type="match status" value="1"/>
</dbReference>
<feature type="binding site" evidence="2">
    <location>
        <begin position="220"/>
        <end position="224"/>
    </location>
    <ligand>
        <name>CoA</name>
        <dbReference type="ChEBI" id="CHEBI:57287"/>
    </ligand>
</feature>
<evidence type="ECO:0000256" key="1">
    <source>
        <dbReference type="ARBA" id="ARBA00022679"/>
    </source>
</evidence>
<comment type="similarity">
    <text evidence="2">Belongs to the acetyl-CoA hydrolase/transferase family. Butyryl-CoA CoA-transferase subfamily.</text>
</comment>
<dbReference type="Proteomes" id="UP000824242">
    <property type="component" value="Unassembled WGS sequence"/>
</dbReference>
<feature type="binding site" evidence="2">
    <location>
        <position position="320"/>
    </location>
    <ligand>
        <name>CoA</name>
        <dbReference type="ChEBI" id="CHEBI:57287"/>
    </ligand>
</feature>
<dbReference type="PANTHER" id="PTHR21432:SF20">
    <property type="entry name" value="ACETYL-COA HYDROLASE"/>
    <property type="match status" value="1"/>
</dbReference>
<accession>A0A9D1AMR2</accession>
<evidence type="ECO:0000313" key="5">
    <source>
        <dbReference type="EMBL" id="HIR47058.1"/>
    </source>
</evidence>
<dbReference type="InterPro" id="IPR037171">
    <property type="entry name" value="NagB/RpiA_transferase-like"/>
</dbReference>
<keyword evidence="2" id="KW-0276">Fatty acid metabolism</keyword>
<dbReference type="Pfam" id="PF13336">
    <property type="entry name" value="AcetylCoA_hyd_C"/>
    <property type="match status" value="1"/>
</dbReference>
<comment type="caution">
    <text evidence="5">The sequence shown here is derived from an EMBL/GenBank/DDBJ whole genome shotgun (WGS) entry which is preliminary data.</text>
</comment>
<comment type="pathway">
    <text evidence="2">Lipid metabolism; butanoate metabolism.</text>
</comment>
<keyword evidence="2" id="KW-0443">Lipid metabolism</keyword>
<dbReference type="InterPro" id="IPR023990">
    <property type="entry name" value="Butryl-CoA_acetate_CoA_Tfrase"/>
</dbReference>
<dbReference type="Gene3D" id="3.30.750.70">
    <property type="entry name" value="4-hydroxybutyrate coenzyme like domains"/>
    <property type="match status" value="1"/>
</dbReference>
<dbReference type="GO" id="GO:0006083">
    <property type="term" value="P:acetate metabolic process"/>
    <property type="evidence" value="ECO:0007669"/>
    <property type="project" value="InterPro"/>
</dbReference>
<evidence type="ECO:0000256" key="2">
    <source>
        <dbReference type="HAMAP-Rule" id="MF_03227"/>
    </source>
</evidence>
<dbReference type="HAMAP" id="MF_03227">
    <property type="entry name" value="But_acet_CoA_trans"/>
    <property type="match status" value="1"/>
</dbReference>
<sequence length="448" mass="49055">MSFAEEYQKKLVSPEQAAAAVKSGDWVDYGWCVATPQEIDRALAARMGELEDVKIRGGILMRVPEIYKIPEPEKHFVWNSWHMSGIERHAVNSGLAYYAPIRYSELPRYYRENMGPIDVAVFQVAPMDEHGYFNFGPCASHMGAVCERAKQIYVEVNTNMPRCLGGTENGIHISKVTGIVEGQNPPIAEMGGGGAATEVDETVAKLIVEQIPNGACLQLGIGGMPNAVGSLIAQSDLKDLGVHTEMYVDAFVDIAKAGKITGANKSHNRFRQVYAFGAGTKKMYDYMDNNPELMVAPVDYTNDVRVISELDNFISINNAVNLDLFGQVNAESAGTKPISGAGGQLDFVLGAYLSKGGKSFICCSSTFTDKQGNLQSRILPTLANGSIVTDTRANVHYLVTEYGMVNLKGLSTWEKAEAIISVAHPQFRDELISQAEKMHIWRRSNKRG</sequence>